<comment type="caution">
    <text evidence="2">The sequence shown here is derived from an EMBL/GenBank/DDBJ whole genome shotgun (WGS) entry which is preliminary data.</text>
</comment>
<organism evidence="2 3">
    <name type="scientific">Adiantum capillus-veneris</name>
    <name type="common">Maidenhair fern</name>
    <dbReference type="NCBI Taxonomy" id="13818"/>
    <lineage>
        <taxon>Eukaryota</taxon>
        <taxon>Viridiplantae</taxon>
        <taxon>Streptophyta</taxon>
        <taxon>Embryophyta</taxon>
        <taxon>Tracheophyta</taxon>
        <taxon>Polypodiopsida</taxon>
        <taxon>Polypodiidae</taxon>
        <taxon>Polypodiales</taxon>
        <taxon>Pteridineae</taxon>
        <taxon>Pteridaceae</taxon>
        <taxon>Vittarioideae</taxon>
        <taxon>Adiantum</taxon>
    </lineage>
</organism>
<evidence type="ECO:0000313" key="2">
    <source>
        <dbReference type="EMBL" id="KAI5062485.1"/>
    </source>
</evidence>
<dbReference type="Proteomes" id="UP000886520">
    <property type="component" value="Chromosome 22"/>
</dbReference>
<keyword evidence="3" id="KW-1185">Reference proteome</keyword>
<sequence length="351" mass="39736">MTGRLTNRGDVQKVSFRVLHWRRIVQHRKMLPQREHSFQEKVASQHWERPLLIPKVEDGEPSSAEVRETSSVPLLSITDLTEITPRAKTWKWSTRGELIVVDGPTPTDRATLTFVTDRKDESNSFLKETDSGKLVMRVARNVGAFMGLEDTLSVMDLTILVPVYSKRMHAELTRAFEGQVRSFGYGKECPYRECVVPANPTRCTEQHLETSVLHVTREPPFWRFRSCKAESDYLMRLLCMRNWLGILSTVCCIWTSLSTSCGSFLFGNNLVHGLSLLQAGQLDSKHAKLHCESNPELAQDSPKSSSKNEAENNGVSEPKAANDAVDLVKTDLGKRETLILLQKLVQEKKKK</sequence>
<reference evidence="2" key="1">
    <citation type="submission" date="2021-01" db="EMBL/GenBank/DDBJ databases">
        <title>Adiantum capillus-veneris genome.</title>
        <authorList>
            <person name="Fang Y."/>
            <person name="Liao Q."/>
        </authorList>
    </citation>
    <scope>NUCLEOTIDE SEQUENCE</scope>
    <source>
        <strain evidence="2">H3</strain>
        <tissue evidence="2">Leaf</tissue>
    </source>
</reference>
<protein>
    <submittedName>
        <fullName evidence="2">Uncharacterized protein</fullName>
    </submittedName>
</protein>
<proteinExistence type="predicted"/>
<name>A0A9D4Z637_ADICA</name>
<dbReference type="EMBL" id="JABFUD020000022">
    <property type="protein sequence ID" value="KAI5062485.1"/>
    <property type="molecule type" value="Genomic_DNA"/>
</dbReference>
<feature type="compositionally biased region" description="Polar residues" evidence="1">
    <location>
        <begin position="301"/>
        <end position="315"/>
    </location>
</feature>
<gene>
    <name evidence="2" type="ORF">GOP47_0023024</name>
</gene>
<evidence type="ECO:0000313" key="3">
    <source>
        <dbReference type="Proteomes" id="UP000886520"/>
    </source>
</evidence>
<evidence type="ECO:0000256" key="1">
    <source>
        <dbReference type="SAM" id="MobiDB-lite"/>
    </source>
</evidence>
<dbReference type="AlphaFoldDB" id="A0A9D4Z637"/>
<accession>A0A9D4Z637</accession>
<feature type="region of interest" description="Disordered" evidence="1">
    <location>
        <begin position="293"/>
        <end position="322"/>
    </location>
</feature>